<dbReference type="Pfam" id="PF12363">
    <property type="entry name" value="Phage_TAC_12"/>
    <property type="match status" value="1"/>
</dbReference>
<evidence type="ECO:0000313" key="1">
    <source>
        <dbReference type="EMBL" id="DAD96585.1"/>
    </source>
</evidence>
<reference evidence="1" key="1">
    <citation type="journal article" date="2021" name="Proc. Natl. Acad. Sci. U.S.A.">
        <title>A Catalog of Tens of Thousands of Viruses from Human Metagenomes Reveals Hidden Associations with Chronic Diseases.</title>
        <authorList>
            <person name="Tisza M.J."/>
            <person name="Buck C.B."/>
        </authorList>
    </citation>
    <scope>NUCLEOTIDE SEQUENCE</scope>
    <source>
        <strain evidence="1">CtSP74</strain>
    </source>
</reference>
<name>A0A8S5NPF1_9CAUD</name>
<dbReference type="EMBL" id="BK015221">
    <property type="protein sequence ID" value="DAD96585.1"/>
    <property type="molecule type" value="Genomic_DNA"/>
</dbReference>
<dbReference type="InterPro" id="IPR024410">
    <property type="entry name" value="Phage_TAC_12"/>
</dbReference>
<organism evidence="1">
    <name type="scientific">Siphoviridae sp. ctSP74</name>
    <dbReference type="NCBI Taxonomy" id="2826343"/>
    <lineage>
        <taxon>Viruses</taxon>
        <taxon>Duplodnaviria</taxon>
        <taxon>Heunggongvirae</taxon>
        <taxon>Uroviricota</taxon>
        <taxon>Caudoviricetes</taxon>
    </lineage>
</organism>
<protein>
    <submittedName>
        <fullName evidence="1">Tail assembly chaperone</fullName>
    </submittedName>
</protein>
<sequence length="117" mass="13187">MQLRLNENKTVEVKFGVGFVRELDKNHPLEAKGIKLGMSLSMKIPEILGGDVASLSDVLYAGTFLEKERPTQTEIDNFIDEHEDIEALFDEVIKALEESNAGKRILKQNRETLKTEA</sequence>
<accession>A0A8S5NPF1</accession>
<proteinExistence type="predicted"/>